<dbReference type="Gene3D" id="3.30.1300.30">
    <property type="entry name" value="GSPII I/J protein-like"/>
    <property type="match status" value="1"/>
</dbReference>
<dbReference type="GO" id="GO:0009306">
    <property type="term" value="P:protein secretion"/>
    <property type="evidence" value="ECO:0007669"/>
    <property type="project" value="InterPro"/>
</dbReference>
<dbReference type="EMBL" id="QJKB01000001">
    <property type="protein sequence ID" value="PXX46691.1"/>
    <property type="molecule type" value="Genomic_DNA"/>
</dbReference>
<dbReference type="OrthoDB" id="5293133at2"/>
<keyword evidence="7" id="KW-0653">Protein transport</keyword>
<evidence type="ECO:0000313" key="15">
    <source>
        <dbReference type="EMBL" id="PXX46691.1"/>
    </source>
</evidence>
<evidence type="ECO:0000259" key="13">
    <source>
        <dbReference type="Pfam" id="PF03934"/>
    </source>
</evidence>
<proteinExistence type="inferred from homology"/>
<evidence type="ECO:0000256" key="6">
    <source>
        <dbReference type="ARBA" id="ARBA00022692"/>
    </source>
</evidence>
<keyword evidence="8 12" id="KW-1133">Transmembrane helix</keyword>
<keyword evidence="9 10" id="KW-0472">Membrane</keyword>
<dbReference type="InterPro" id="IPR038072">
    <property type="entry name" value="GspK_central_sf"/>
</dbReference>
<evidence type="ECO:0000256" key="3">
    <source>
        <dbReference type="ARBA" id="ARBA00022448"/>
    </source>
</evidence>
<dbReference type="NCBIfam" id="NF037980">
    <property type="entry name" value="T2SS_GspK"/>
    <property type="match status" value="1"/>
</dbReference>
<dbReference type="Pfam" id="PF21687">
    <property type="entry name" value="T2SSK_1st"/>
    <property type="match status" value="1"/>
</dbReference>
<dbReference type="GO" id="GO:0005886">
    <property type="term" value="C:plasma membrane"/>
    <property type="evidence" value="ECO:0007669"/>
    <property type="project" value="UniProtKB-SubCell"/>
</dbReference>
<sequence>MRKKNSLHRQRGVAVITALLLTTLAITIVASLFWQQQVQVRSIENQRMQLQKKWILRGAIDWARLILREDAKQSVAIDHLGEPWAVKLADTRLDQYVENARTENEDSDATLSGQVVDAQGMYNLNNLATDGNVDQREVDVFSRLLINLRFDGQLAQAVADMVAKTQSKPVAGPSSGSAGAETGAGKAPDLSVPEVQFLRFTQIDDLLAINGFTPDMLERLKTFVTVLPRKTAININTTFAEVLAARINGLSMGDAAAMIASRDRAYFRTVGEFKSRFEDKLKTMTEKDVAVSTNFFIVNGKVKMNRSALDVSALIERADNIGSTAMTTTVLWVREN</sequence>
<organism evidence="15 16">
    <name type="scientific">Undibacterium pigrum</name>
    <dbReference type="NCBI Taxonomy" id="401470"/>
    <lineage>
        <taxon>Bacteria</taxon>
        <taxon>Pseudomonadati</taxon>
        <taxon>Pseudomonadota</taxon>
        <taxon>Betaproteobacteria</taxon>
        <taxon>Burkholderiales</taxon>
        <taxon>Oxalobacteraceae</taxon>
        <taxon>Undibacterium</taxon>
    </lineage>
</organism>
<feature type="domain" description="T2SS protein K first SAM-like" evidence="14">
    <location>
        <begin position="120"/>
        <end position="228"/>
    </location>
</feature>
<dbReference type="Gene3D" id="1.10.40.60">
    <property type="entry name" value="EpsJ-like"/>
    <property type="match status" value="2"/>
</dbReference>
<feature type="domain" description="T2SS protein K second SAM-like" evidence="13">
    <location>
        <begin position="233"/>
        <end position="276"/>
    </location>
</feature>
<keyword evidence="3 10" id="KW-0813">Transport</keyword>
<evidence type="ECO:0000256" key="5">
    <source>
        <dbReference type="ARBA" id="ARBA00022519"/>
    </source>
</evidence>
<feature type="region of interest" description="Disordered" evidence="11">
    <location>
        <begin position="167"/>
        <end position="188"/>
    </location>
</feature>
<feature type="compositionally biased region" description="Low complexity" evidence="11">
    <location>
        <begin position="171"/>
        <end position="187"/>
    </location>
</feature>
<evidence type="ECO:0000313" key="16">
    <source>
        <dbReference type="Proteomes" id="UP000247792"/>
    </source>
</evidence>
<evidence type="ECO:0000256" key="12">
    <source>
        <dbReference type="SAM" id="Phobius"/>
    </source>
</evidence>
<dbReference type="SUPFAM" id="SSF54523">
    <property type="entry name" value="Pili subunits"/>
    <property type="match status" value="1"/>
</dbReference>
<dbReference type="SUPFAM" id="SSF158544">
    <property type="entry name" value="GspK insert domain-like"/>
    <property type="match status" value="1"/>
</dbReference>
<dbReference type="InterPro" id="IPR049031">
    <property type="entry name" value="T2SSK_SAM-like_1st"/>
</dbReference>
<evidence type="ECO:0000256" key="1">
    <source>
        <dbReference type="ARBA" id="ARBA00004533"/>
    </source>
</evidence>
<comment type="similarity">
    <text evidence="2 10">Belongs to the GSP K family.</text>
</comment>
<evidence type="ECO:0000256" key="7">
    <source>
        <dbReference type="ARBA" id="ARBA00022927"/>
    </source>
</evidence>
<evidence type="ECO:0000259" key="14">
    <source>
        <dbReference type="Pfam" id="PF21687"/>
    </source>
</evidence>
<evidence type="ECO:0000256" key="11">
    <source>
        <dbReference type="SAM" id="MobiDB-lite"/>
    </source>
</evidence>
<feature type="transmembrane region" description="Helical" evidence="12">
    <location>
        <begin position="12"/>
        <end position="34"/>
    </location>
</feature>
<dbReference type="AlphaFoldDB" id="A0A318JCP8"/>
<evidence type="ECO:0000256" key="9">
    <source>
        <dbReference type="ARBA" id="ARBA00023136"/>
    </source>
</evidence>
<reference evidence="15 16" key="1">
    <citation type="submission" date="2018-05" db="EMBL/GenBank/DDBJ databases">
        <title>Genomic Encyclopedia of Type Strains, Phase IV (KMG-IV): sequencing the most valuable type-strain genomes for metagenomic binning, comparative biology and taxonomic classification.</title>
        <authorList>
            <person name="Goeker M."/>
        </authorList>
    </citation>
    <scope>NUCLEOTIDE SEQUENCE [LARGE SCALE GENOMIC DNA]</scope>
    <source>
        <strain evidence="15 16">DSM 19792</strain>
    </source>
</reference>
<keyword evidence="6 12" id="KW-0812">Transmembrane</keyword>
<dbReference type="RefSeq" id="WP_110253147.1">
    <property type="nucleotide sequence ID" value="NZ_QJKB01000001.1"/>
</dbReference>
<keyword evidence="5 10" id="KW-0997">Cell inner membrane</keyword>
<dbReference type="PIRSF" id="PIRSF002786">
    <property type="entry name" value="XcpX"/>
    <property type="match status" value="1"/>
</dbReference>
<dbReference type="InterPro" id="IPR045584">
    <property type="entry name" value="Pilin-like"/>
</dbReference>
<dbReference type="Pfam" id="PF03934">
    <property type="entry name" value="T2SSK"/>
    <property type="match status" value="1"/>
</dbReference>
<evidence type="ECO:0000256" key="2">
    <source>
        <dbReference type="ARBA" id="ARBA00007246"/>
    </source>
</evidence>
<accession>A0A318JCP8</accession>
<dbReference type="Proteomes" id="UP000247792">
    <property type="component" value="Unassembled WGS sequence"/>
</dbReference>
<dbReference type="InterPro" id="IPR005628">
    <property type="entry name" value="GspK"/>
</dbReference>
<keyword evidence="4 10" id="KW-1003">Cell membrane</keyword>
<comment type="subcellular location">
    <subcellularLocation>
        <location evidence="1 10">Cell inner membrane</location>
    </subcellularLocation>
</comment>
<dbReference type="InterPro" id="IPR049179">
    <property type="entry name" value="T2SSK_SAM-like_2nd"/>
</dbReference>
<evidence type="ECO:0000256" key="8">
    <source>
        <dbReference type="ARBA" id="ARBA00022989"/>
    </source>
</evidence>
<gene>
    <name evidence="15" type="ORF">DFR42_101264</name>
</gene>
<protein>
    <recommendedName>
        <fullName evidence="10">Type II secretion system protein K</fullName>
    </recommendedName>
</protein>
<evidence type="ECO:0000256" key="10">
    <source>
        <dbReference type="PIRNR" id="PIRNR002786"/>
    </source>
</evidence>
<keyword evidence="16" id="KW-1185">Reference proteome</keyword>
<dbReference type="PANTHER" id="PTHR38831">
    <property type="entry name" value="TYPE II SECRETION SYSTEM PROTEIN K"/>
    <property type="match status" value="1"/>
</dbReference>
<evidence type="ECO:0000256" key="4">
    <source>
        <dbReference type="ARBA" id="ARBA00022475"/>
    </source>
</evidence>
<dbReference type="PANTHER" id="PTHR38831:SF1">
    <property type="entry name" value="TYPE II SECRETION SYSTEM PROTEIN K-RELATED"/>
    <property type="match status" value="1"/>
</dbReference>
<comment type="caution">
    <text evidence="15">The sequence shown here is derived from an EMBL/GenBank/DDBJ whole genome shotgun (WGS) entry which is preliminary data.</text>
</comment>
<name>A0A318JCP8_9BURK</name>